<accession>A0A381ZZN3</accession>
<name>A0A381ZZN3_9ZZZZ</name>
<evidence type="ECO:0000313" key="1">
    <source>
        <dbReference type="EMBL" id="SVA94599.1"/>
    </source>
</evidence>
<protein>
    <submittedName>
        <fullName evidence="1">Uncharacterized protein</fullName>
    </submittedName>
</protein>
<dbReference type="EMBL" id="UINC01023273">
    <property type="protein sequence ID" value="SVA94599.1"/>
    <property type="molecule type" value="Genomic_DNA"/>
</dbReference>
<feature type="non-terminal residue" evidence="1">
    <location>
        <position position="36"/>
    </location>
</feature>
<gene>
    <name evidence="1" type="ORF">METZ01_LOCUS147453</name>
</gene>
<proteinExistence type="predicted"/>
<dbReference type="AlphaFoldDB" id="A0A381ZZN3"/>
<sequence>MNGYKYENTLHSLRKNATINLLEAVCSNSQVKASTM</sequence>
<organism evidence="1">
    <name type="scientific">marine metagenome</name>
    <dbReference type="NCBI Taxonomy" id="408172"/>
    <lineage>
        <taxon>unclassified sequences</taxon>
        <taxon>metagenomes</taxon>
        <taxon>ecological metagenomes</taxon>
    </lineage>
</organism>
<reference evidence="1" key="1">
    <citation type="submission" date="2018-05" db="EMBL/GenBank/DDBJ databases">
        <authorList>
            <person name="Lanie J.A."/>
            <person name="Ng W.-L."/>
            <person name="Kazmierczak K.M."/>
            <person name="Andrzejewski T.M."/>
            <person name="Davidsen T.M."/>
            <person name="Wayne K.J."/>
            <person name="Tettelin H."/>
            <person name="Glass J.I."/>
            <person name="Rusch D."/>
            <person name="Podicherti R."/>
            <person name="Tsui H.-C.T."/>
            <person name="Winkler M.E."/>
        </authorList>
    </citation>
    <scope>NUCLEOTIDE SEQUENCE</scope>
</reference>